<evidence type="ECO:0000256" key="3">
    <source>
        <dbReference type="ARBA" id="ARBA00022679"/>
    </source>
</evidence>
<name>A0A2W5BZ71_9BACT</name>
<evidence type="ECO:0000313" key="8">
    <source>
        <dbReference type="EMBL" id="PZO87058.1"/>
    </source>
</evidence>
<evidence type="ECO:0000256" key="5">
    <source>
        <dbReference type="PROSITE-ProRule" id="PRU01024"/>
    </source>
</evidence>
<feature type="binding site" evidence="5">
    <location>
        <position position="306"/>
    </location>
    <ligand>
        <name>S-adenosyl-L-methionine</name>
        <dbReference type="ChEBI" id="CHEBI:59789"/>
    </ligand>
</feature>
<reference evidence="8 9" key="1">
    <citation type="submission" date="2017-08" db="EMBL/GenBank/DDBJ databases">
        <title>Infants hospitalized years apart are colonized by the same room-sourced microbial strains.</title>
        <authorList>
            <person name="Brooks B."/>
            <person name="Olm M.R."/>
            <person name="Firek B.A."/>
            <person name="Baker R."/>
            <person name="Thomas B.C."/>
            <person name="Morowitz M.J."/>
            <person name="Banfield J.F."/>
        </authorList>
    </citation>
    <scope>NUCLEOTIDE SEQUENCE [LARGE SCALE GENOMIC DNA]</scope>
    <source>
        <strain evidence="8">S2_018_000_R2_104</strain>
    </source>
</reference>
<keyword evidence="3 5" id="KW-0808">Transferase</keyword>
<evidence type="ECO:0000259" key="7">
    <source>
        <dbReference type="PROSITE" id="PS50926"/>
    </source>
</evidence>
<accession>A0A2W5BZ71</accession>
<gene>
    <name evidence="8" type="ORF">DI626_04845</name>
</gene>
<dbReference type="SUPFAM" id="SSF50249">
    <property type="entry name" value="Nucleic acid-binding proteins"/>
    <property type="match status" value="1"/>
</dbReference>
<feature type="binding site" evidence="5">
    <location>
        <position position="286"/>
    </location>
    <ligand>
        <name>S-adenosyl-L-methionine</name>
        <dbReference type="ChEBI" id="CHEBI:59789"/>
    </ligand>
</feature>
<feature type="domain" description="TRAM" evidence="7">
    <location>
        <begin position="1"/>
        <end position="56"/>
    </location>
</feature>
<keyword evidence="1" id="KW-0408">Iron</keyword>
<feature type="active site" evidence="6">
    <location>
        <position position="372"/>
    </location>
</feature>
<dbReference type="InterPro" id="IPR030390">
    <property type="entry name" value="MeTrfase_TrmA_AS"/>
</dbReference>
<keyword evidence="1" id="KW-0479">Metal-binding</keyword>
<dbReference type="InterPro" id="IPR002792">
    <property type="entry name" value="TRAM_dom"/>
</dbReference>
<evidence type="ECO:0000256" key="2">
    <source>
        <dbReference type="ARBA" id="ARBA00022603"/>
    </source>
</evidence>
<feature type="binding site" evidence="5">
    <location>
        <position position="346"/>
    </location>
    <ligand>
        <name>S-adenosyl-L-methionine</name>
        <dbReference type="ChEBI" id="CHEBI:59789"/>
    </ligand>
</feature>
<dbReference type="GO" id="GO:0070041">
    <property type="term" value="F:rRNA (uridine-C5-)-methyltransferase activity"/>
    <property type="evidence" value="ECO:0007669"/>
    <property type="project" value="TreeGrafter"/>
</dbReference>
<protein>
    <submittedName>
        <fullName evidence="8">Class I SAM-dependent RNA methyltransferase</fullName>
    </submittedName>
</protein>
<comment type="caution">
    <text evidence="8">The sequence shown here is derived from an EMBL/GenBank/DDBJ whole genome shotgun (WGS) entry which is preliminary data.</text>
</comment>
<dbReference type="PANTHER" id="PTHR11061:SF49">
    <property type="entry name" value="23S RRNA (URACIL(1939)-C(5))-METHYLTRANSFERASE RLMD"/>
    <property type="match status" value="1"/>
</dbReference>
<feature type="binding site" evidence="5">
    <location>
        <position position="259"/>
    </location>
    <ligand>
        <name>S-adenosyl-L-methionine</name>
        <dbReference type="ChEBI" id="CHEBI:59789"/>
    </ligand>
</feature>
<organism evidence="8 9">
    <name type="scientific">Micavibrio aeruginosavorus</name>
    <dbReference type="NCBI Taxonomy" id="349221"/>
    <lineage>
        <taxon>Bacteria</taxon>
        <taxon>Pseudomonadati</taxon>
        <taxon>Bdellovibrionota</taxon>
        <taxon>Bdellovibrionia</taxon>
        <taxon>Bdellovibrionales</taxon>
        <taxon>Pseudobdellovibrionaceae</taxon>
        <taxon>Micavibrio</taxon>
    </lineage>
</organism>
<feature type="active site" description="Nucleophile" evidence="5">
    <location>
        <position position="372"/>
    </location>
</feature>
<dbReference type="AlphaFoldDB" id="A0A2W5BZ71"/>
<dbReference type="InterPro" id="IPR010280">
    <property type="entry name" value="U5_MeTrfase_fam"/>
</dbReference>
<dbReference type="PROSITE" id="PS51687">
    <property type="entry name" value="SAM_MT_RNA_M5U"/>
    <property type="match status" value="1"/>
</dbReference>
<dbReference type="GO" id="GO:0051539">
    <property type="term" value="F:4 iron, 4 sulfur cluster binding"/>
    <property type="evidence" value="ECO:0007669"/>
    <property type="project" value="UniProtKB-KW"/>
</dbReference>
<dbReference type="PROSITE" id="PS01230">
    <property type="entry name" value="TRMA_1"/>
    <property type="match status" value="1"/>
</dbReference>
<keyword evidence="1" id="KW-0004">4Fe-4S</keyword>
<keyword evidence="1" id="KW-0411">Iron-sulfur</keyword>
<keyword evidence="2 5" id="KW-0489">Methyltransferase</keyword>
<evidence type="ECO:0000256" key="6">
    <source>
        <dbReference type="PROSITE-ProRule" id="PRU10015"/>
    </source>
</evidence>
<dbReference type="CDD" id="cd02440">
    <property type="entry name" value="AdoMet_MTases"/>
    <property type="match status" value="1"/>
</dbReference>
<dbReference type="Proteomes" id="UP000249557">
    <property type="component" value="Unassembled WGS sequence"/>
</dbReference>
<comment type="similarity">
    <text evidence="5">Belongs to the class I-like SAM-binding methyltransferase superfamily. RNA M5U methyltransferase family.</text>
</comment>
<proteinExistence type="inferred from homology"/>
<dbReference type="InterPro" id="IPR012340">
    <property type="entry name" value="NA-bd_OB-fold"/>
</dbReference>
<dbReference type="Pfam" id="PF05958">
    <property type="entry name" value="tRNA_U5-meth_tr"/>
    <property type="match status" value="1"/>
</dbReference>
<dbReference type="InterPro" id="IPR029063">
    <property type="entry name" value="SAM-dependent_MTases_sf"/>
</dbReference>
<dbReference type="EMBL" id="QFNK01000075">
    <property type="protein sequence ID" value="PZO87058.1"/>
    <property type="molecule type" value="Genomic_DNA"/>
</dbReference>
<sequence>MGMAMTQVQLSITALGAGGDGIAHDADGQPVFVPLSVTGDVVLAEVDAERRGKITEIIEASPNRTAPPCRHFGICGGCALQHVKDDAYRAFKVDAVTQVLQRNGITLPETVETVFIPARTRRRANFAARVVKGRVIIGFHERKSANVRDVPDCLLITEDVRHIMEGIRPYLRDIAGAGGRMDVLVQCADGQAEVGLTGKIAPGWEAQQALSDALRTLDLSRISIRARDYEAYEILLEAKGFYKSFGGLRAKLAPGAFLQPSAEGERALSDIVIRGAGDARRIADLFCGNGTFTGPLLDGREVTAADFAPDAIAALREAGANAHLRNLFKNPLDPFELEDRDCVILDPPRAGAQAQVEMLGKTKVPHIVYVSCNPQSFARDAVILRDGGYTLSALTIVDQFIWSAHTEIIGIFDRSLT</sequence>
<dbReference type="Gene3D" id="3.40.50.150">
    <property type="entry name" value="Vaccinia Virus protein VP39"/>
    <property type="match status" value="1"/>
</dbReference>
<evidence type="ECO:0000313" key="9">
    <source>
        <dbReference type="Proteomes" id="UP000249557"/>
    </source>
</evidence>
<dbReference type="Gene3D" id="2.40.50.140">
    <property type="entry name" value="Nucleic acid-binding proteins"/>
    <property type="match status" value="1"/>
</dbReference>
<dbReference type="PROSITE" id="PS50926">
    <property type="entry name" value="TRAM"/>
    <property type="match status" value="1"/>
</dbReference>
<dbReference type="PANTHER" id="PTHR11061">
    <property type="entry name" value="RNA M5U METHYLTRANSFERASE"/>
    <property type="match status" value="1"/>
</dbReference>
<evidence type="ECO:0000256" key="4">
    <source>
        <dbReference type="ARBA" id="ARBA00022691"/>
    </source>
</evidence>
<keyword evidence="4 5" id="KW-0949">S-adenosyl-L-methionine</keyword>
<dbReference type="GO" id="GO:0070475">
    <property type="term" value="P:rRNA base methylation"/>
    <property type="evidence" value="ECO:0007669"/>
    <property type="project" value="TreeGrafter"/>
</dbReference>
<evidence type="ECO:0000256" key="1">
    <source>
        <dbReference type="ARBA" id="ARBA00022485"/>
    </source>
</evidence>
<dbReference type="Gene3D" id="2.40.50.1070">
    <property type="match status" value="1"/>
</dbReference>
<dbReference type="SUPFAM" id="SSF53335">
    <property type="entry name" value="S-adenosyl-L-methionine-dependent methyltransferases"/>
    <property type="match status" value="1"/>
</dbReference>